<comment type="caution">
    <text evidence="8">The sequence shown here is derived from an EMBL/GenBank/DDBJ whole genome shotgun (WGS) entry which is preliminary data.</text>
</comment>
<feature type="transmembrane region" description="Helical" evidence="6">
    <location>
        <begin position="244"/>
        <end position="266"/>
    </location>
</feature>
<keyword evidence="5 6" id="KW-0472">Membrane</keyword>
<dbReference type="Pfam" id="PF00892">
    <property type="entry name" value="EamA"/>
    <property type="match status" value="2"/>
</dbReference>
<evidence type="ECO:0000256" key="2">
    <source>
        <dbReference type="ARBA" id="ARBA00007362"/>
    </source>
</evidence>
<feature type="transmembrane region" description="Helical" evidence="6">
    <location>
        <begin position="148"/>
        <end position="170"/>
    </location>
</feature>
<feature type="transmembrane region" description="Helical" evidence="6">
    <location>
        <begin position="118"/>
        <end position="136"/>
    </location>
</feature>
<reference evidence="8 9" key="1">
    <citation type="submission" date="2019-06" db="EMBL/GenBank/DDBJ databases">
        <title>Draft genome of Aliikangiella marina GYP-15.</title>
        <authorList>
            <person name="Wang G."/>
        </authorList>
    </citation>
    <scope>NUCLEOTIDE SEQUENCE [LARGE SCALE GENOMIC DNA]</scope>
    <source>
        <strain evidence="8 9">GYP-15</strain>
    </source>
</reference>
<dbReference type="Proteomes" id="UP000317839">
    <property type="component" value="Unassembled WGS sequence"/>
</dbReference>
<dbReference type="EMBL" id="VIKR01000004">
    <property type="protein sequence ID" value="TQV72958.1"/>
    <property type="molecule type" value="Genomic_DNA"/>
</dbReference>
<dbReference type="InterPro" id="IPR000620">
    <property type="entry name" value="EamA_dom"/>
</dbReference>
<sequence length="308" mass="34081">MNNISLFLVSALIWGSTWIMITFQLGEVEPLVSVVYRFFLASTIVFSFCLLTKRSFKFSAKDHKLIFIQGLLLFGFNYWATYVGITKINSALAAILSTSIVYFNVIFARIFLAEPIKVEVIVGATIGVVGIVLIFMPEIEIGENKDATWYGIGLILLGSVFASLGNIASAKTQRRKIPVLQANAFGMGYASLLFATIAIFSGYQFTFEMTFEYVGSLIYLALFGSVLAFGAFLTLLGRIGPDKAGYVTLVYPVVAMVLSTFFENYIWTTEGLIGLVAILIGNFVAMGKYRNLALYQKWKQSQTAQSTR</sequence>
<keyword evidence="9" id="KW-1185">Reference proteome</keyword>
<evidence type="ECO:0000313" key="9">
    <source>
        <dbReference type="Proteomes" id="UP000317839"/>
    </source>
</evidence>
<evidence type="ECO:0000256" key="4">
    <source>
        <dbReference type="ARBA" id="ARBA00022989"/>
    </source>
</evidence>
<feature type="domain" description="EamA" evidence="7">
    <location>
        <begin position="4"/>
        <end position="135"/>
    </location>
</feature>
<name>A0A545T6Z4_9GAMM</name>
<dbReference type="InterPro" id="IPR037185">
    <property type="entry name" value="EmrE-like"/>
</dbReference>
<feature type="transmembrane region" description="Helical" evidence="6">
    <location>
        <begin position="272"/>
        <end position="289"/>
    </location>
</feature>
<feature type="transmembrane region" description="Helical" evidence="6">
    <location>
        <begin position="217"/>
        <end position="237"/>
    </location>
</feature>
<dbReference type="SUPFAM" id="SSF103481">
    <property type="entry name" value="Multidrug resistance efflux transporter EmrE"/>
    <property type="match status" value="2"/>
</dbReference>
<organism evidence="8 9">
    <name type="scientific">Aliikangiella marina</name>
    <dbReference type="NCBI Taxonomy" id="1712262"/>
    <lineage>
        <taxon>Bacteria</taxon>
        <taxon>Pseudomonadati</taxon>
        <taxon>Pseudomonadota</taxon>
        <taxon>Gammaproteobacteria</taxon>
        <taxon>Oceanospirillales</taxon>
        <taxon>Pleioneaceae</taxon>
        <taxon>Aliikangiella</taxon>
    </lineage>
</organism>
<protein>
    <submittedName>
        <fullName evidence="8">EamA family transporter</fullName>
    </submittedName>
</protein>
<dbReference type="AlphaFoldDB" id="A0A545T6Z4"/>
<proteinExistence type="inferred from homology"/>
<feature type="domain" description="EamA" evidence="7">
    <location>
        <begin position="150"/>
        <end position="284"/>
    </location>
</feature>
<feature type="transmembrane region" description="Helical" evidence="6">
    <location>
        <begin position="65"/>
        <end position="85"/>
    </location>
</feature>
<feature type="transmembrane region" description="Helical" evidence="6">
    <location>
        <begin position="182"/>
        <end position="205"/>
    </location>
</feature>
<evidence type="ECO:0000313" key="8">
    <source>
        <dbReference type="EMBL" id="TQV72958.1"/>
    </source>
</evidence>
<dbReference type="PANTHER" id="PTHR32322">
    <property type="entry name" value="INNER MEMBRANE TRANSPORTER"/>
    <property type="match status" value="1"/>
</dbReference>
<feature type="transmembrane region" description="Helical" evidence="6">
    <location>
        <begin position="91"/>
        <end position="111"/>
    </location>
</feature>
<dbReference type="InterPro" id="IPR050638">
    <property type="entry name" value="AA-Vitamin_Transporters"/>
</dbReference>
<dbReference type="GO" id="GO:0016020">
    <property type="term" value="C:membrane"/>
    <property type="evidence" value="ECO:0007669"/>
    <property type="project" value="UniProtKB-SubCell"/>
</dbReference>
<accession>A0A545T6Z4</accession>
<keyword evidence="4 6" id="KW-1133">Transmembrane helix</keyword>
<evidence type="ECO:0000256" key="6">
    <source>
        <dbReference type="SAM" id="Phobius"/>
    </source>
</evidence>
<evidence type="ECO:0000256" key="3">
    <source>
        <dbReference type="ARBA" id="ARBA00022692"/>
    </source>
</evidence>
<evidence type="ECO:0000256" key="5">
    <source>
        <dbReference type="ARBA" id="ARBA00023136"/>
    </source>
</evidence>
<comment type="subcellular location">
    <subcellularLocation>
        <location evidence="1">Membrane</location>
        <topology evidence="1">Multi-pass membrane protein</topology>
    </subcellularLocation>
</comment>
<evidence type="ECO:0000256" key="1">
    <source>
        <dbReference type="ARBA" id="ARBA00004141"/>
    </source>
</evidence>
<keyword evidence="3 6" id="KW-0812">Transmembrane</keyword>
<dbReference type="OrthoDB" id="2352272at2"/>
<feature type="transmembrane region" description="Helical" evidence="6">
    <location>
        <begin position="35"/>
        <end position="53"/>
    </location>
</feature>
<dbReference type="RefSeq" id="WP_142943097.1">
    <property type="nucleotide sequence ID" value="NZ_VIKR01000004.1"/>
</dbReference>
<gene>
    <name evidence="8" type="ORF">FLL45_15965</name>
</gene>
<dbReference type="PANTHER" id="PTHR32322:SF2">
    <property type="entry name" value="EAMA DOMAIN-CONTAINING PROTEIN"/>
    <property type="match status" value="1"/>
</dbReference>
<evidence type="ECO:0000259" key="7">
    <source>
        <dbReference type="Pfam" id="PF00892"/>
    </source>
</evidence>
<comment type="similarity">
    <text evidence="2">Belongs to the EamA transporter family.</text>
</comment>